<dbReference type="PANTHER" id="PTHR36838:SF1">
    <property type="entry name" value="SLR1864 PROTEIN"/>
    <property type="match status" value="1"/>
</dbReference>
<comment type="similarity">
    <text evidence="2">Belongs to the auxin efflux carrier (TC 2.A.69) family.</text>
</comment>
<dbReference type="InterPro" id="IPR004776">
    <property type="entry name" value="Mem_transp_PIN-like"/>
</dbReference>
<proteinExistence type="inferred from homology"/>
<evidence type="ECO:0000313" key="9">
    <source>
        <dbReference type="EMBL" id="APB34127.1"/>
    </source>
</evidence>
<feature type="transmembrane region" description="Helical" evidence="8">
    <location>
        <begin position="222"/>
        <end position="245"/>
    </location>
</feature>
<feature type="transmembrane region" description="Helical" evidence="8">
    <location>
        <begin position="251"/>
        <end position="269"/>
    </location>
</feature>
<dbReference type="RefSeq" id="WP_071454617.1">
    <property type="nucleotide sequence ID" value="NZ_CP017675.1"/>
</dbReference>
<organism evidence="9 10">
    <name type="scientific">Gloeomargarita lithophora Alchichica-D10</name>
    <dbReference type="NCBI Taxonomy" id="1188229"/>
    <lineage>
        <taxon>Bacteria</taxon>
        <taxon>Bacillati</taxon>
        <taxon>Cyanobacteriota</taxon>
        <taxon>Cyanophyceae</taxon>
        <taxon>Gloeomargaritales</taxon>
        <taxon>Gloeomargaritaceae</taxon>
        <taxon>Gloeomargarita</taxon>
    </lineage>
</organism>
<dbReference type="InterPro" id="IPR038770">
    <property type="entry name" value="Na+/solute_symporter_sf"/>
</dbReference>
<name>A0A1J0ADZ8_9CYAN</name>
<keyword evidence="7 8" id="KW-0472">Membrane</keyword>
<feature type="transmembrane region" description="Helical" evidence="8">
    <location>
        <begin position="162"/>
        <end position="181"/>
    </location>
</feature>
<evidence type="ECO:0000256" key="2">
    <source>
        <dbReference type="ARBA" id="ARBA00010145"/>
    </source>
</evidence>
<feature type="transmembrane region" description="Helical" evidence="8">
    <location>
        <begin position="129"/>
        <end position="150"/>
    </location>
</feature>
<feature type="transmembrane region" description="Helical" evidence="8">
    <location>
        <begin position="193"/>
        <end position="210"/>
    </location>
</feature>
<comment type="subcellular location">
    <subcellularLocation>
        <location evidence="1">Cell membrane</location>
        <topology evidence="1">Multi-pass membrane protein</topology>
    </subcellularLocation>
</comment>
<evidence type="ECO:0000256" key="4">
    <source>
        <dbReference type="ARBA" id="ARBA00022475"/>
    </source>
</evidence>
<dbReference type="KEGG" id="glt:GlitD10_1801"/>
<feature type="transmembrane region" description="Helical" evidence="8">
    <location>
        <begin position="96"/>
        <end position="117"/>
    </location>
</feature>
<keyword evidence="4" id="KW-1003">Cell membrane</keyword>
<accession>A0A1J0ADZ8</accession>
<keyword evidence="5 8" id="KW-0812">Transmembrane</keyword>
<evidence type="ECO:0000256" key="6">
    <source>
        <dbReference type="ARBA" id="ARBA00022989"/>
    </source>
</evidence>
<keyword evidence="3" id="KW-0813">Transport</keyword>
<protein>
    <submittedName>
        <fullName evidence="9">Permease</fullName>
    </submittedName>
</protein>
<gene>
    <name evidence="9" type="ORF">GlitD10_1801</name>
</gene>
<evidence type="ECO:0000256" key="8">
    <source>
        <dbReference type="SAM" id="Phobius"/>
    </source>
</evidence>
<reference evidence="9 10" key="1">
    <citation type="submission" date="2016-10" db="EMBL/GenBank/DDBJ databases">
        <title>Description of Gloeomargarita lithophora gen. nov., sp. nov., a thylakoid-bearing basal-branching cyanobacterium with intracellular carbonates, and proposal for Gloeomargaritales ord. nov.</title>
        <authorList>
            <person name="Moreira D."/>
            <person name="Tavera R."/>
            <person name="Benzerara K."/>
            <person name="Skouri-Panet F."/>
            <person name="Couradeau E."/>
            <person name="Gerard E."/>
            <person name="Loussert C."/>
            <person name="Novelo E."/>
            <person name="Zivanovic Y."/>
            <person name="Lopez-Garcia P."/>
        </authorList>
    </citation>
    <scope>NUCLEOTIDE SEQUENCE [LARGE SCALE GENOMIC DNA]</scope>
    <source>
        <strain evidence="9 10">D10</strain>
    </source>
</reference>
<dbReference type="STRING" id="1188229.GlitD10_1801"/>
<dbReference type="Pfam" id="PF03547">
    <property type="entry name" value="Mem_trans"/>
    <property type="match status" value="1"/>
</dbReference>
<evidence type="ECO:0000313" key="10">
    <source>
        <dbReference type="Proteomes" id="UP000180235"/>
    </source>
</evidence>
<keyword evidence="6 8" id="KW-1133">Transmembrane helix</keyword>
<dbReference type="GO" id="GO:0005886">
    <property type="term" value="C:plasma membrane"/>
    <property type="evidence" value="ECO:0007669"/>
    <property type="project" value="UniProtKB-SubCell"/>
</dbReference>
<evidence type="ECO:0000256" key="1">
    <source>
        <dbReference type="ARBA" id="ARBA00004651"/>
    </source>
</evidence>
<dbReference type="Proteomes" id="UP000180235">
    <property type="component" value="Chromosome"/>
</dbReference>
<dbReference type="GO" id="GO:0055085">
    <property type="term" value="P:transmembrane transport"/>
    <property type="evidence" value="ECO:0007669"/>
    <property type="project" value="InterPro"/>
</dbReference>
<feature type="transmembrane region" description="Helical" evidence="8">
    <location>
        <begin position="281"/>
        <end position="300"/>
    </location>
</feature>
<evidence type="ECO:0000256" key="5">
    <source>
        <dbReference type="ARBA" id="ARBA00022692"/>
    </source>
</evidence>
<dbReference type="AlphaFoldDB" id="A0A1J0ADZ8"/>
<keyword evidence="10" id="KW-1185">Reference proteome</keyword>
<dbReference type="Gene3D" id="1.20.1530.20">
    <property type="match status" value="1"/>
</dbReference>
<dbReference type="PANTHER" id="PTHR36838">
    <property type="entry name" value="AUXIN EFFLUX CARRIER FAMILY PROTEIN"/>
    <property type="match status" value="1"/>
</dbReference>
<dbReference type="EMBL" id="CP017675">
    <property type="protein sequence ID" value="APB34127.1"/>
    <property type="molecule type" value="Genomic_DNA"/>
</dbReference>
<feature type="transmembrane region" description="Helical" evidence="8">
    <location>
        <begin position="58"/>
        <end position="84"/>
    </location>
</feature>
<evidence type="ECO:0000256" key="3">
    <source>
        <dbReference type="ARBA" id="ARBA00022448"/>
    </source>
</evidence>
<sequence>MESLAQVYTPLILWTGAGLLTQRWLPELFPQVLGRTLYWVGVPVQIFALVRHTDFQGLVWVVPLLTLAVLGVNLGVTWGGLRWWPQKLTVPQRGSMVLAGTLVNTGFIGLGVVPGLVNPQVWGWVVSYSLTNNLLGTYGIGVLVAGYFGAQQTPTGYDWKKVLLVPTLWAFGASYLCRSLPFPGWLERGLDQAVLVVISAAFVLTGWRLYQLGFQGEWRLAGLATLVRIVVMPLLVGLGLTLLGVSGEQRLALVLMAGMPTAMATLILAEEHQLNRDIMTATIALSTLGILLLIPLWLWWFA</sequence>
<dbReference type="OrthoDB" id="419762at2"/>
<evidence type="ECO:0000256" key="7">
    <source>
        <dbReference type="ARBA" id="ARBA00023136"/>
    </source>
</evidence>